<dbReference type="GeneID" id="94346301"/>
<reference evidence="8 9" key="1">
    <citation type="journal article" date="2021" name="Genome Biol.">
        <title>AFLAP: assembly-free linkage analysis pipeline using k-mers from genome sequencing data.</title>
        <authorList>
            <person name="Fletcher K."/>
            <person name="Zhang L."/>
            <person name="Gil J."/>
            <person name="Han R."/>
            <person name="Cavanaugh K."/>
            <person name="Michelmore R."/>
        </authorList>
    </citation>
    <scope>NUCLEOTIDE SEQUENCE [LARGE SCALE GENOMIC DNA]</scope>
    <source>
        <strain evidence="8 9">SF5</strain>
    </source>
</reference>
<evidence type="ECO:0000256" key="1">
    <source>
        <dbReference type="ARBA" id="ARBA00004613"/>
    </source>
</evidence>
<comment type="similarity">
    <text evidence="2 6">Belongs to the elicitin family.</text>
</comment>
<proteinExistence type="inferred from homology"/>
<keyword evidence="4 6" id="KW-0928">Hypersensitive response elicitation</keyword>
<evidence type="ECO:0000313" key="9">
    <source>
        <dbReference type="Proteomes" id="UP000294530"/>
    </source>
</evidence>
<evidence type="ECO:0000256" key="2">
    <source>
        <dbReference type="ARBA" id="ARBA00009544"/>
    </source>
</evidence>
<evidence type="ECO:0000256" key="7">
    <source>
        <dbReference type="SAM" id="MobiDB-lite"/>
    </source>
</evidence>
<comment type="subcellular location">
    <subcellularLocation>
        <location evidence="1 6">Secreted</location>
    </subcellularLocation>
</comment>
<comment type="function">
    <text evidence="6">Induces local and distal defense responses (incompatible hypersensitive reaction) in plants from the solanaceae and cruciferae families. Elicits leaf necrosis and causes the accumulation of pathogenesis-related proteins. Might interact with the lipidic molecules of the plasma membrane.</text>
</comment>
<organism evidence="8 9">
    <name type="scientific">Bremia lactucae</name>
    <name type="common">Lettuce downy mildew</name>
    <dbReference type="NCBI Taxonomy" id="4779"/>
    <lineage>
        <taxon>Eukaryota</taxon>
        <taxon>Sar</taxon>
        <taxon>Stramenopiles</taxon>
        <taxon>Oomycota</taxon>
        <taxon>Peronosporomycetes</taxon>
        <taxon>Peronosporales</taxon>
        <taxon>Peronosporaceae</taxon>
        <taxon>Bremia</taxon>
    </lineage>
</organism>
<dbReference type="OrthoDB" id="128236at2759"/>
<dbReference type="SUPFAM" id="SSF48647">
    <property type="entry name" value="Fungal elicitin"/>
    <property type="match status" value="1"/>
</dbReference>
<comment type="caution">
    <text evidence="8">The sequence shown here is derived from an EMBL/GenBank/DDBJ whole genome shotgun (WGS) entry which is preliminary data.</text>
</comment>
<dbReference type="AlphaFoldDB" id="A0A976IJ61"/>
<dbReference type="RefSeq" id="XP_067822263.1">
    <property type="nucleotide sequence ID" value="XM_067960630.1"/>
</dbReference>
<dbReference type="EMBL" id="SHOA02000012">
    <property type="protein sequence ID" value="TDH72764.1"/>
    <property type="molecule type" value="Genomic_DNA"/>
</dbReference>
<evidence type="ECO:0000313" key="8">
    <source>
        <dbReference type="EMBL" id="TDH72764.1"/>
    </source>
</evidence>
<evidence type="ECO:0000256" key="5">
    <source>
        <dbReference type="ARBA" id="ARBA00023157"/>
    </source>
</evidence>
<dbReference type="KEGG" id="blac:94346301"/>
<accession>A0A976IJ61</accession>
<sequence length="150" mass="15454">MKFAASPDLALCTADTGFSLETIPTMTVDKMINVCKTMPCMKLMDELAAAKLGNCTVPGTNVSIQQDVLGKFATACQETDSMSSTGSMGSAGSMGSMNGSVPLVDDESKADIADEEQSSERSPPSSSTSGAESLKVKFASAIVLLVVILA</sequence>
<name>A0A976IJ61_BRELC</name>
<feature type="compositionally biased region" description="Low complexity" evidence="7">
    <location>
        <begin position="120"/>
        <end position="130"/>
    </location>
</feature>
<keyword evidence="3 6" id="KW-0964">Secreted</keyword>
<dbReference type="InterPro" id="IPR036470">
    <property type="entry name" value="Elicitin_sf"/>
</dbReference>
<keyword evidence="5 6" id="KW-1015">Disulfide bond</keyword>
<feature type="compositionally biased region" description="Low complexity" evidence="7">
    <location>
        <begin position="81"/>
        <end position="100"/>
    </location>
</feature>
<dbReference type="Proteomes" id="UP000294530">
    <property type="component" value="Unassembled WGS sequence"/>
</dbReference>
<dbReference type="GO" id="GO:0005576">
    <property type="term" value="C:extracellular region"/>
    <property type="evidence" value="ECO:0007669"/>
    <property type="project" value="UniProtKB-SubCell"/>
</dbReference>
<evidence type="ECO:0000256" key="3">
    <source>
        <dbReference type="ARBA" id="ARBA00022525"/>
    </source>
</evidence>
<dbReference type="InterPro" id="IPR002200">
    <property type="entry name" value="Elicitin"/>
</dbReference>
<evidence type="ECO:0000256" key="6">
    <source>
        <dbReference type="RuleBase" id="RU368111"/>
    </source>
</evidence>
<protein>
    <recommendedName>
        <fullName evidence="6">Elicitin</fullName>
    </recommendedName>
</protein>
<evidence type="ECO:0000256" key="4">
    <source>
        <dbReference type="ARBA" id="ARBA00022978"/>
    </source>
</evidence>
<dbReference type="GO" id="GO:0052040">
    <property type="term" value="P:symbiont-mediated perturbation of host programmed cell death"/>
    <property type="evidence" value="ECO:0007669"/>
    <property type="project" value="UniProtKB-UniRule"/>
</dbReference>
<gene>
    <name evidence="8" type="ORF">CCR75_002533</name>
</gene>
<feature type="region of interest" description="Disordered" evidence="7">
    <location>
        <begin position="80"/>
        <end position="130"/>
    </location>
</feature>
<dbReference type="Gene3D" id="1.10.239.10">
    <property type="entry name" value="Elicitin domain"/>
    <property type="match status" value="1"/>
</dbReference>
<dbReference type="Pfam" id="PF00964">
    <property type="entry name" value="Elicitin"/>
    <property type="match status" value="1"/>
</dbReference>
<keyword evidence="9" id="KW-1185">Reference proteome</keyword>